<dbReference type="AlphaFoldDB" id="A0A1G4K602"/>
<dbReference type="InterPro" id="IPR011989">
    <property type="entry name" value="ARM-like"/>
</dbReference>
<dbReference type="OrthoDB" id="26399at2759"/>
<reference evidence="12 13" key="1">
    <citation type="submission" date="2016-03" db="EMBL/GenBank/DDBJ databases">
        <authorList>
            <person name="Devillers H."/>
        </authorList>
    </citation>
    <scope>NUCLEOTIDE SEQUENCE [LARGE SCALE GENOMIC DNA]</scope>
    <source>
        <strain evidence="12">CBS 10888</strain>
    </source>
</reference>
<dbReference type="InterPro" id="IPR045546">
    <property type="entry name" value="Exportin-T_C"/>
</dbReference>
<comment type="function">
    <text evidence="9">tRNA nucleus export receptor which facilitates tRNA translocation across the nuclear pore complex.</text>
</comment>
<comment type="subcellular location">
    <subcellularLocation>
        <location evidence="1 9">Cytoplasm</location>
    </subcellularLocation>
    <subcellularLocation>
        <location evidence="9">Nucleus</location>
    </subcellularLocation>
    <text evidence="9">Shuttles between the nucleus and the cytoplasm.</text>
</comment>
<dbReference type="Gene3D" id="1.25.10.10">
    <property type="entry name" value="Leucine-rich Repeat Variant"/>
    <property type="match status" value="1"/>
</dbReference>
<organism evidence="12 13">
    <name type="scientific">Lachancea dasiensis</name>
    <dbReference type="NCBI Taxonomy" id="1072105"/>
    <lineage>
        <taxon>Eukaryota</taxon>
        <taxon>Fungi</taxon>
        <taxon>Dikarya</taxon>
        <taxon>Ascomycota</taxon>
        <taxon>Saccharomycotina</taxon>
        <taxon>Saccharomycetes</taxon>
        <taxon>Saccharomycetales</taxon>
        <taxon>Saccharomycetaceae</taxon>
        <taxon>Lachancea</taxon>
    </lineage>
</organism>
<dbReference type="GO" id="GO:0031267">
    <property type="term" value="F:small GTPase binding"/>
    <property type="evidence" value="ECO:0007669"/>
    <property type="project" value="EnsemblFungi"/>
</dbReference>
<feature type="domain" description="Exportin-T C-terminal" evidence="11">
    <location>
        <begin position="861"/>
        <end position="1051"/>
    </location>
</feature>
<accession>A0A1G4K602</accession>
<dbReference type="SUPFAM" id="SSF48371">
    <property type="entry name" value="ARM repeat"/>
    <property type="match status" value="1"/>
</dbReference>
<keyword evidence="8 9" id="KW-0539">Nucleus</keyword>
<dbReference type="Proteomes" id="UP000190274">
    <property type="component" value="Chromosome H"/>
</dbReference>
<dbReference type="InterPro" id="IPR013598">
    <property type="entry name" value="Exportin-1/Importin-b-like"/>
</dbReference>
<dbReference type="PANTHER" id="PTHR15952">
    <property type="entry name" value="EXPORTIN-T/LOS1"/>
    <property type="match status" value="1"/>
</dbReference>
<dbReference type="PANTHER" id="PTHR15952:SF11">
    <property type="entry name" value="EXPORTIN-T"/>
    <property type="match status" value="1"/>
</dbReference>
<evidence type="ECO:0000256" key="4">
    <source>
        <dbReference type="ARBA" id="ARBA00022448"/>
    </source>
</evidence>
<evidence type="ECO:0000256" key="3">
    <source>
        <dbReference type="ARBA" id="ARBA00018928"/>
    </source>
</evidence>
<dbReference type="Pfam" id="PF19282">
    <property type="entry name" value="Exportin-T"/>
    <property type="match status" value="2"/>
</dbReference>
<evidence type="ECO:0000256" key="7">
    <source>
        <dbReference type="ARBA" id="ARBA00022884"/>
    </source>
</evidence>
<evidence type="ECO:0000256" key="6">
    <source>
        <dbReference type="ARBA" id="ARBA00022555"/>
    </source>
</evidence>
<keyword evidence="13" id="KW-1185">Reference proteome</keyword>
<comment type="similarity">
    <text evidence="2 9">Belongs to the exportin family.</text>
</comment>
<sequence>MNQQIQQAVEIANSSTADHELKKQALDFLEKAKSNASAAQVFASLAQDPSSSDVSRFVALQVLSDLVLGSSGEQLELLKGSCMTLLRSKSQVEGDTQPSPEYVRNKIAELASRLFYRMYGECNGNLWPNYFGDLIQLLNIEGLQLGTFTDFSASGLDLFLKIALAINSEIADQTFVRSKEIQAKNNDLKDAMRLRDVQLLSSLWYNSLKLFQMQQHPAQLANLTLSCIGSYISWIEINLIVEPQYINIIFDFLDQPTSKAACAQCLCEIISKKMKPGDKLALLSMLNLTEKVSSVENDDLEVQEQLAKLAASVGLESSIILEQCNDENPVSEYQEIATAADALIITQVSPLVLKFMGHEYDSVTQQTFQFISHYLQFLKRFFALGGKPGSAVAMNSKRLLLDADHENFLDSLMKVCMKKMIIDETCDEDSTDEIEEFNETIRSKLKIFQDSIAIINPGLYLRNVTDSVESLIASSDWRQLEFAIYQMHNLAESIRNNLFGVNKRDIFSSEPHSVMCKFMATLLDSTNIFMIQNSLIQILFFELVVRHHSFLQASSKDELTLLNIFCSEFGMFNNKERVRLRTWYLFTRFIKATKPKLPADALSELLSKVSQLLVIKPVEMSQQPSDIDVTFDNQLYLFDGVGMLIGSSMDSTYSLLDGVLVPLFSDLESCISAPAKPHGLVMQTHHILMAIGTVARGIHSGLVPENQVNNTETASKFFPRSVVEKFSNVAEVLLVTFSYFNKHEIIRDATRFSFARLIPILNEEILSFASRLIAIMLSSDLKVLELNDFLGFLGQIVHTFHKSDACYQLLNNLLTPVIEKVFKLLSKADEDSGALQLSISATAATNNGNEKNVVITDTFRDKILLKKAYYTFLQSFVTNNSTSLFLTESNQNVLPMVLEDLVTYAPEEIHETSSMKLSLNVLVNFIKFLGTGACTDPQDPNASTFGKLEGLDEFFITKVIPLVFEVPFKPEYGFNVRDGSCRVVACDLSRILRALSGLYANSNPSPCLTFLTETYFPQVQFPESLSAEFVNALTNSDDKSFEKYFVSFITSMVG</sequence>
<dbReference type="Pfam" id="PF08389">
    <property type="entry name" value="Xpo1"/>
    <property type="match status" value="1"/>
</dbReference>
<name>A0A1G4K602_9SACH</name>
<evidence type="ECO:0000259" key="11">
    <source>
        <dbReference type="Pfam" id="PF19282"/>
    </source>
</evidence>
<keyword evidence="5 9" id="KW-0963">Cytoplasm</keyword>
<proteinExistence type="inferred from homology"/>
<evidence type="ECO:0000256" key="2">
    <source>
        <dbReference type="ARBA" id="ARBA00009466"/>
    </source>
</evidence>
<keyword evidence="6 9" id="KW-0820">tRNA-binding</keyword>
<keyword evidence="7 9" id="KW-0694">RNA-binding</keyword>
<dbReference type="STRING" id="1266660.A0A1G4K602"/>
<dbReference type="GO" id="GO:0016363">
    <property type="term" value="C:nuclear matrix"/>
    <property type="evidence" value="ECO:0007669"/>
    <property type="project" value="EnsemblFungi"/>
</dbReference>
<protein>
    <recommendedName>
        <fullName evidence="3 9">Exportin-T</fullName>
    </recommendedName>
    <alternativeName>
        <fullName evidence="9">Exportin(tRNA)</fullName>
    </alternativeName>
    <alternativeName>
        <fullName evidence="9">tRNA exportin</fullName>
    </alternativeName>
</protein>
<evidence type="ECO:0000313" key="13">
    <source>
        <dbReference type="Proteomes" id="UP000190274"/>
    </source>
</evidence>
<dbReference type="InterPro" id="IPR016024">
    <property type="entry name" value="ARM-type_fold"/>
</dbReference>
<dbReference type="GO" id="GO:0000049">
    <property type="term" value="F:tRNA binding"/>
    <property type="evidence" value="ECO:0007669"/>
    <property type="project" value="UniProtKB-UniRule"/>
</dbReference>
<dbReference type="EMBL" id="LT598461">
    <property type="protein sequence ID" value="SCU99276.1"/>
    <property type="molecule type" value="Genomic_DNA"/>
</dbReference>
<dbReference type="GO" id="GO:0071528">
    <property type="term" value="P:tRNA re-export from nucleus"/>
    <property type="evidence" value="ECO:0007669"/>
    <property type="project" value="UniProtKB-UniRule"/>
</dbReference>
<keyword evidence="4 9" id="KW-0813">Transport</keyword>
<evidence type="ECO:0000256" key="1">
    <source>
        <dbReference type="ARBA" id="ARBA00004496"/>
    </source>
</evidence>
<evidence type="ECO:0000313" key="12">
    <source>
        <dbReference type="EMBL" id="SCU99276.1"/>
    </source>
</evidence>
<evidence type="ECO:0000256" key="8">
    <source>
        <dbReference type="ARBA" id="ARBA00023242"/>
    </source>
</evidence>
<feature type="domain" description="Exportin-1/Importin-beta-like" evidence="10">
    <location>
        <begin position="100"/>
        <end position="266"/>
    </location>
</feature>
<evidence type="ECO:0000259" key="10">
    <source>
        <dbReference type="Pfam" id="PF08389"/>
    </source>
</evidence>
<dbReference type="GO" id="GO:0005643">
    <property type="term" value="C:nuclear pore"/>
    <property type="evidence" value="ECO:0007669"/>
    <property type="project" value="TreeGrafter"/>
</dbReference>
<dbReference type="GO" id="GO:0005737">
    <property type="term" value="C:cytoplasm"/>
    <property type="evidence" value="ECO:0007669"/>
    <property type="project" value="UniProtKB-SubCell"/>
</dbReference>
<gene>
    <name evidence="12" type="ORF">LADA_0H18690G</name>
</gene>
<evidence type="ECO:0000256" key="5">
    <source>
        <dbReference type="ARBA" id="ARBA00022490"/>
    </source>
</evidence>
<evidence type="ECO:0000256" key="9">
    <source>
        <dbReference type="RuleBase" id="RU366037"/>
    </source>
</evidence>
<feature type="domain" description="Exportin-T C-terminal" evidence="11">
    <location>
        <begin position="339"/>
        <end position="828"/>
    </location>
</feature>
<dbReference type="InterPro" id="IPR040017">
    <property type="entry name" value="XPOT"/>
</dbReference>